<keyword evidence="2" id="KW-0238">DNA-binding</keyword>
<dbReference type="InterPro" id="IPR051015">
    <property type="entry name" value="EvgA-like"/>
</dbReference>
<dbReference type="SUPFAM" id="SSF52172">
    <property type="entry name" value="CheY-like"/>
    <property type="match status" value="1"/>
</dbReference>
<dbReference type="RefSeq" id="WP_261970308.1">
    <property type="nucleotide sequence ID" value="NZ_JAHHZF010000010.1"/>
</dbReference>
<dbReference type="PANTHER" id="PTHR45566">
    <property type="entry name" value="HTH-TYPE TRANSCRIPTIONAL REGULATOR YHJB-RELATED"/>
    <property type="match status" value="1"/>
</dbReference>
<dbReference type="EMBL" id="JAHHZF010000010">
    <property type="protein sequence ID" value="MBT9291779.1"/>
    <property type="molecule type" value="Genomic_DNA"/>
</dbReference>
<dbReference type="PRINTS" id="PR00038">
    <property type="entry name" value="HTHLUXR"/>
</dbReference>
<dbReference type="GO" id="GO:0000160">
    <property type="term" value="P:phosphorelay signal transduction system"/>
    <property type="evidence" value="ECO:0007669"/>
    <property type="project" value="InterPro"/>
</dbReference>
<dbReference type="CDD" id="cd06170">
    <property type="entry name" value="LuxR_C_like"/>
    <property type="match status" value="1"/>
</dbReference>
<gene>
    <name evidence="6" type="ORF">KL771_20095</name>
</gene>
<dbReference type="CDD" id="cd17535">
    <property type="entry name" value="REC_NarL-like"/>
    <property type="match status" value="1"/>
</dbReference>
<reference evidence="6 7" key="1">
    <citation type="submission" date="2021-06" db="EMBL/GenBank/DDBJ databases">
        <authorList>
            <person name="Grouzdev D.S."/>
            <person name="Koziaeva V."/>
        </authorList>
    </citation>
    <scope>NUCLEOTIDE SEQUENCE [LARGE SCALE GENOMIC DNA]</scope>
    <source>
        <strain evidence="6 7">22</strain>
    </source>
</reference>
<dbReference type="GO" id="GO:0003677">
    <property type="term" value="F:DNA binding"/>
    <property type="evidence" value="ECO:0007669"/>
    <property type="project" value="UniProtKB-KW"/>
</dbReference>
<keyword evidence="1 3" id="KW-0597">Phosphoprotein</keyword>
<keyword evidence="7" id="KW-1185">Reference proteome</keyword>
<comment type="caution">
    <text evidence="6">The sequence shown here is derived from an EMBL/GenBank/DDBJ whole genome shotgun (WGS) entry which is preliminary data.</text>
</comment>
<evidence type="ECO:0000259" key="5">
    <source>
        <dbReference type="PROSITE" id="PS50110"/>
    </source>
</evidence>
<accession>A0A947DC20</accession>
<feature type="modified residue" description="4-aspartylphosphate" evidence="3">
    <location>
        <position position="56"/>
    </location>
</feature>
<proteinExistence type="predicted"/>
<dbReference type="InterPro" id="IPR001789">
    <property type="entry name" value="Sig_transdc_resp-reg_receiver"/>
</dbReference>
<dbReference type="Pfam" id="PF00072">
    <property type="entry name" value="Response_reg"/>
    <property type="match status" value="1"/>
</dbReference>
<dbReference type="SMART" id="SM00421">
    <property type="entry name" value="HTH_LUXR"/>
    <property type="match status" value="1"/>
</dbReference>
<dbReference type="InterPro" id="IPR011006">
    <property type="entry name" value="CheY-like_superfamily"/>
</dbReference>
<dbReference type="AlphaFoldDB" id="A0A947DC20"/>
<dbReference type="Pfam" id="PF00196">
    <property type="entry name" value="GerE"/>
    <property type="match status" value="1"/>
</dbReference>
<dbReference type="SMART" id="SM00448">
    <property type="entry name" value="REC"/>
    <property type="match status" value="1"/>
</dbReference>
<organism evidence="6 7">
    <name type="scientific">Prosthecodimorpha staleyi</name>
    <dbReference type="NCBI Taxonomy" id="2840188"/>
    <lineage>
        <taxon>Bacteria</taxon>
        <taxon>Pseudomonadati</taxon>
        <taxon>Pseudomonadota</taxon>
        <taxon>Alphaproteobacteria</taxon>
        <taxon>Hyphomicrobiales</taxon>
        <taxon>Ancalomicrobiaceae</taxon>
        <taxon>Prosthecodimorpha</taxon>
    </lineage>
</organism>
<name>A0A947DC20_9HYPH</name>
<dbReference type="PROSITE" id="PS50110">
    <property type="entry name" value="RESPONSE_REGULATORY"/>
    <property type="match status" value="1"/>
</dbReference>
<evidence type="ECO:0000256" key="3">
    <source>
        <dbReference type="PROSITE-ProRule" id="PRU00169"/>
    </source>
</evidence>
<evidence type="ECO:0000256" key="2">
    <source>
        <dbReference type="ARBA" id="ARBA00023125"/>
    </source>
</evidence>
<feature type="domain" description="Response regulatory" evidence="5">
    <location>
        <begin position="3"/>
        <end position="121"/>
    </location>
</feature>
<dbReference type="Proteomes" id="UP000766595">
    <property type="component" value="Unassembled WGS sequence"/>
</dbReference>
<dbReference type="InterPro" id="IPR016032">
    <property type="entry name" value="Sig_transdc_resp-reg_C-effctor"/>
</dbReference>
<dbReference type="GO" id="GO:0006355">
    <property type="term" value="P:regulation of DNA-templated transcription"/>
    <property type="evidence" value="ECO:0007669"/>
    <property type="project" value="InterPro"/>
</dbReference>
<dbReference type="PANTHER" id="PTHR45566:SF1">
    <property type="entry name" value="HTH-TYPE TRANSCRIPTIONAL REGULATOR YHJB-RELATED"/>
    <property type="match status" value="1"/>
</dbReference>
<dbReference type="SUPFAM" id="SSF46894">
    <property type="entry name" value="C-terminal effector domain of the bipartite response regulators"/>
    <property type="match status" value="1"/>
</dbReference>
<evidence type="ECO:0000256" key="1">
    <source>
        <dbReference type="ARBA" id="ARBA00022553"/>
    </source>
</evidence>
<sequence>MERFLIVDDHPLFREALRSAIMAAHPAAEIVEATGMDEALALAGMPGAAFDLALLDLSMPGTTGFDGILQFRSRFPRLPLVVVSGLDDPRIVREALAYGVSGFVPKASGKAELVAAIRTVMAGGLHAPPDAPGAPPQAIPEDDRERLVERLKTLTPAQFRVLQMIRQGLLNKQIAYELQVGETTVKAHVSEILRKLGVISRTQAVIEASRIDFERITLEPGDDRQA</sequence>
<dbReference type="PROSITE" id="PS50043">
    <property type="entry name" value="HTH_LUXR_2"/>
    <property type="match status" value="1"/>
</dbReference>
<evidence type="ECO:0000259" key="4">
    <source>
        <dbReference type="PROSITE" id="PS50043"/>
    </source>
</evidence>
<evidence type="ECO:0000313" key="7">
    <source>
        <dbReference type="Proteomes" id="UP000766595"/>
    </source>
</evidence>
<feature type="domain" description="HTH luxR-type" evidence="4">
    <location>
        <begin position="147"/>
        <end position="212"/>
    </location>
</feature>
<dbReference type="Gene3D" id="3.40.50.2300">
    <property type="match status" value="1"/>
</dbReference>
<dbReference type="InterPro" id="IPR000792">
    <property type="entry name" value="Tscrpt_reg_LuxR_C"/>
</dbReference>
<dbReference type="InterPro" id="IPR058245">
    <property type="entry name" value="NreC/VraR/RcsB-like_REC"/>
</dbReference>
<evidence type="ECO:0000313" key="6">
    <source>
        <dbReference type="EMBL" id="MBT9291779.1"/>
    </source>
</evidence>
<protein>
    <submittedName>
        <fullName evidence="6">Response regulator transcription factor</fullName>
    </submittedName>
</protein>